<evidence type="ECO:0000313" key="2">
    <source>
        <dbReference type="Proteomes" id="UP000324222"/>
    </source>
</evidence>
<keyword evidence="2" id="KW-1185">Reference proteome</keyword>
<name>A0A5B7K921_PORTR</name>
<comment type="caution">
    <text evidence="1">The sequence shown here is derived from an EMBL/GenBank/DDBJ whole genome shotgun (WGS) entry which is preliminary data.</text>
</comment>
<sequence length="110" mass="11947">MSFYSLSSPSMNLRLELFLTVPKYSLATLQPPSPQGPFAPGLPRVPAGLGGGDGGLLVLQEPYSSTFIIVSLTFSIHWWRLVGFSRVFFMVAVIVWQALVDGSLFCCCCG</sequence>
<dbReference type="AlphaFoldDB" id="A0A5B7K921"/>
<dbReference type="Proteomes" id="UP000324222">
    <property type="component" value="Unassembled WGS sequence"/>
</dbReference>
<protein>
    <submittedName>
        <fullName evidence="1">Uncharacterized protein</fullName>
    </submittedName>
</protein>
<gene>
    <name evidence="1" type="ORF">E2C01_097093</name>
</gene>
<proteinExistence type="predicted"/>
<dbReference type="EMBL" id="VSRR010127652">
    <property type="protein sequence ID" value="MPD01559.1"/>
    <property type="molecule type" value="Genomic_DNA"/>
</dbReference>
<accession>A0A5B7K921</accession>
<organism evidence="1 2">
    <name type="scientific">Portunus trituberculatus</name>
    <name type="common">Swimming crab</name>
    <name type="synonym">Neptunus trituberculatus</name>
    <dbReference type="NCBI Taxonomy" id="210409"/>
    <lineage>
        <taxon>Eukaryota</taxon>
        <taxon>Metazoa</taxon>
        <taxon>Ecdysozoa</taxon>
        <taxon>Arthropoda</taxon>
        <taxon>Crustacea</taxon>
        <taxon>Multicrustacea</taxon>
        <taxon>Malacostraca</taxon>
        <taxon>Eumalacostraca</taxon>
        <taxon>Eucarida</taxon>
        <taxon>Decapoda</taxon>
        <taxon>Pleocyemata</taxon>
        <taxon>Brachyura</taxon>
        <taxon>Eubrachyura</taxon>
        <taxon>Portunoidea</taxon>
        <taxon>Portunidae</taxon>
        <taxon>Portuninae</taxon>
        <taxon>Portunus</taxon>
    </lineage>
</organism>
<reference evidence="1 2" key="1">
    <citation type="submission" date="2019-05" db="EMBL/GenBank/DDBJ databases">
        <title>Another draft genome of Portunus trituberculatus and its Hox gene families provides insights of decapod evolution.</title>
        <authorList>
            <person name="Jeong J.-H."/>
            <person name="Song I."/>
            <person name="Kim S."/>
            <person name="Choi T."/>
            <person name="Kim D."/>
            <person name="Ryu S."/>
            <person name="Kim W."/>
        </authorList>
    </citation>
    <scope>NUCLEOTIDE SEQUENCE [LARGE SCALE GENOMIC DNA]</scope>
    <source>
        <tissue evidence="1">Muscle</tissue>
    </source>
</reference>
<evidence type="ECO:0000313" key="1">
    <source>
        <dbReference type="EMBL" id="MPD01559.1"/>
    </source>
</evidence>